<dbReference type="GO" id="GO:1901223">
    <property type="term" value="P:negative regulation of non-canonical NF-kappaB signal transduction"/>
    <property type="evidence" value="ECO:0007669"/>
    <property type="project" value="Ensembl"/>
</dbReference>
<dbReference type="InterPro" id="IPR001841">
    <property type="entry name" value="Znf_RING"/>
</dbReference>
<evidence type="ECO:0000259" key="15">
    <source>
        <dbReference type="PROSITE" id="PS50188"/>
    </source>
</evidence>
<dbReference type="InterPro" id="IPR003877">
    <property type="entry name" value="SPRY_dom"/>
</dbReference>
<organism evidence="16">
    <name type="scientific">Macaca mulatta</name>
    <name type="common">Rhesus macaque</name>
    <dbReference type="NCBI Taxonomy" id="9544"/>
    <lineage>
        <taxon>Eukaryota</taxon>
        <taxon>Metazoa</taxon>
        <taxon>Chordata</taxon>
        <taxon>Craniata</taxon>
        <taxon>Vertebrata</taxon>
        <taxon>Euteleostomi</taxon>
        <taxon>Mammalia</taxon>
        <taxon>Eutheria</taxon>
        <taxon>Euarchontoglires</taxon>
        <taxon>Primates</taxon>
        <taxon>Haplorrhini</taxon>
        <taxon>Catarrhini</taxon>
        <taxon>Cercopithecidae</taxon>
        <taxon>Cercopithecinae</taxon>
        <taxon>Macaca</taxon>
    </lineage>
</organism>
<protein>
    <recommendedName>
        <fullName evidence="4">RING-type E3 ubiquitin transferase</fullName>
        <ecNumber evidence="4">2.3.2.27</ecNumber>
    </recommendedName>
</protein>
<dbReference type="Gene3D" id="2.60.120.920">
    <property type="match status" value="1"/>
</dbReference>
<dbReference type="InterPro" id="IPR001870">
    <property type="entry name" value="B30.2/SPRY"/>
</dbReference>
<dbReference type="SUPFAM" id="SSF57850">
    <property type="entry name" value="RING/U-box"/>
    <property type="match status" value="1"/>
</dbReference>
<comment type="subcellular location">
    <subcellularLocation>
        <location evidence="3">Cytoplasm</location>
    </subcellularLocation>
    <subcellularLocation>
        <location evidence="2">Nucleus</location>
    </subcellularLocation>
</comment>
<keyword evidence="9" id="KW-0862">Zinc</keyword>
<proteinExistence type="predicted"/>
<dbReference type="GO" id="GO:0070534">
    <property type="term" value="P:protein K63-linked ubiquitination"/>
    <property type="evidence" value="ECO:0007669"/>
    <property type="project" value="Ensembl"/>
</dbReference>
<dbReference type="PROSITE" id="PS50089">
    <property type="entry name" value="ZF_RING_2"/>
    <property type="match status" value="1"/>
</dbReference>
<dbReference type="PROSITE" id="PS00518">
    <property type="entry name" value="ZF_RING_1"/>
    <property type="match status" value="1"/>
</dbReference>
<dbReference type="InterPro" id="IPR035786">
    <property type="entry name" value="SPRY/PRY_TRIM60"/>
</dbReference>
<dbReference type="CDD" id="cd15828">
    <property type="entry name" value="SPRY_PRY_TRIM60"/>
    <property type="match status" value="1"/>
</dbReference>
<dbReference type="InterPro" id="IPR013083">
    <property type="entry name" value="Znf_RING/FYVE/PHD"/>
</dbReference>
<dbReference type="SUPFAM" id="SSF57845">
    <property type="entry name" value="B-box zinc-binding domain"/>
    <property type="match status" value="1"/>
</dbReference>
<dbReference type="GO" id="GO:0140082">
    <property type="term" value="F:SUMO-ubiquitin ligase activity"/>
    <property type="evidence" value="ECO:0007669"/>
    <property type="project" value="Ensembl"/>
</dbReference>
<dbReference type="GO" id="GO:0005737">
    <property type="term" value="C:cytoplasm"/>
    <property type="evidence" value="ECO:0007669"/>
    <property type="project" value="UniProtKB-SubCell"/>
</dbReference>
<dbReference type="InterPro" id="IPR003879">
    <property type="entry name" value="Butyrophylin_SPRY"/>
</dbReference>
<dbReference type="Pfam" id="PF00622">
    <property type="entry name" value="SPRY"/>
    <property type="match status" value="1"/>
</dbReference>
<dbReference type="SMART" id="SM00184">
    <property type="entry name" value="RING"/>
    <property type="match status" value="1"/>
</dbReference>
<evidence type="ECO:0000256" key="7">
    <source>
        <dbReference type="ARBA" id="ARBA00022723"/>
    </source>
</evidence>
<feature type="domain" description="RING-type" evidence="13">
    <location>
        <begin position="16"/>
        <end position="57"/>
    </location>
</feature>
<name>A0A8J8XNN6_MACMU</name>
<dbReference type="InterPro" id="IPR050143">
    <property type="entry name" value="TRIM/RBCC"/>
</dbReference>
<dbReference type="HOGENOM" id="CLU_013137_0_3_1"/>
<dbReference type="Gene3D" id="3.30.40.10">
    <property type="entry name" value="Zinc/RING finger domain, C3HC4 (zinc finger)"/>
    <property type="match status" value="1"/>
</dbReference>
<keyword evidence="11" id="KW-0539">Nucleus</keyword>
<dbReference type="GO" id="GO:0008270">
    <property type="term" value="F:zinc ion binding"/>
    <property type="evidence" value="ECO:0007669"/>
    <property type="project" value="UniProtKB-KW"/>
</dbReference>
<dbReference type="InterPro" id="IPR043136">
    <property type="entry name" value="B30.2/SPRY_sf"/>
</dbReference>
<dbReference type="PROSITE" id="PS50119">
    <property type="entry name" value="ZF_BBOX"/>
    <property type="match status" value="1"/>
</dbReference>
<evidence type="ECO:0000259" key="14">
    <source>
        <dbReference type="PROSITE" id="PS50119"/>
    </source>
</evidence>
<dbReference type="SMART" id="SM00336">
    <property type="entry name" value="BBOX"/>
    <property type="match status" value="1"/>
</dbReference>
<dbReference type="GO" id="GO:0007249">
    <property type="term" value="P:canonical NF-kappaB signal transduction"/>
    <property type="evidence" value="ECO:0007669"/>
    <property type="project" value="Ensembl"/>
</dbReference>
<evidence type="ECO:0000256" key="3">
    <source>
        <dbReference type="ARBA" id="ARBA00004496"/>
    </source>
</evidence>
<evidence type="ECO:0000256" key="12">
    <source>
        <dbReference type="PROSITE-ProRule" id="PRU00024"/>
    </source>
</evidence>
<dbReference type="SMR" id="A0A8J8XNN6"/>
<evidence type="ECO:0000256" key="5">
    <source>
        <dbReference type="ARBA" id="ARBA00022490"/>
    </source>
</evidence>
<gene>
    <name evidence="16" type="ORF">EGK_16215</name>
</gene>
<evidence type="ECO:0000256" key="9">
    <source>
        <dbReference type="ARBA" id="ARBA00022833"/>
    </source>
</evidence>
<keyword evidence="10" id="KW-0175">Coiled coil</keyword>
<dbReference type="InterPro" id="IPR017907">
    <property type="entry name" value="Znf_RING_CS"/>
</dbReference>
<keyword evidence="5" id="KW-0963">Cytoplasm</keyword>
<dbReference type="GO" id="GO:0038061">
    <property type="term" value="P:non-canonical NF-kappaB signal transduction"/>
    <property type="evidence" value="ECO:0007669"/>
    <property type="project" value="Ensembl"/>
</dbReference>
<accession>A0A8J8XNN6</accession>
<dbReference type="PRINTS" id="PR01407">
    <property type="entry name" value="BUTYPHLNCDUF"/>
</dbReference>
<dbReference type="Pfam" id="PF15227">
    <property type="entry name" value="zf-C3HC4_4"/>
    <property type="match status" value="1"/>
</dbReference>
<dbReference type="SMART" id="SM00589">
    <property type="entry name" value="PRY"/>
    <property type="match status" value="1"/>
</dbReference>
<dbReference type="SMART" id="SM00449">
    <property type="entry name" value="SPRY"/>
    <property type="match status" value="1"/>
</dbReference>
<keyword evidence="8 12" id="KW-0863">Zinc-finger</keyword>
<reference evidence="16" key="1">
    <citation type="journal article" date="2011" name="Nat. Biotechnol.">
        <title>Genome sequencing and comparison of two nonhuman primate animal models, the cynomolgus and Chinese rhesus macaques.</title>
        <authorList>
            <person name="Yan G."/>
            <person name="Zhang G."/>
            <person name="Fang X."/>
            <person name="Zhang Y."/>
            <person name="Li C."/>
            <person name="Ling F."/>
            <person name="Cooper D.N."/>
            <person name="Li Q."/>
            <person name="Li Y."/>
            <person name="van Gool A.J."/>
            <person name="Du H."/>
            <person name="Chen J."/>
            <person name="Chen R."/>
            <person name="Zhang P."/>
            <person name="Huang Z."/>
            <person name="Thompson J.R."/>
            <person name="Meng Y."/>
            <person name="Bai Y."/>
            <person name="Wang J."/>
            <person name="Zhuo M."/>
            <person name="Wang T."/>
            <person name="Huang Y."/>
            <person name="Wei L."/>
            <person name="Li J."/>
            <person name="Wang Z."/>
            <person name="Hu H."/>
            <person name="Yang P."/>
            <person name="Le L."/>
            <person name="Stenson P.D."/>
            <person name="Li B."/>
            <person name="Liu X."/>
            <person name="Ball E.V."/>
            <person name="An N."/>
            <person name="Huang Q."/>
            <person name="Zhang Y."/>
            <person name="Fan W."/>
            <person name="Zhang X."/>
            <person name="Li Y."/>
            <person name="Wang W."/>
            <person name="Katze M.G."/>
            <person name="Su B."/>
            <person name="Nielsen R."/>
            <person name="Yang H."/>
            <person name="Wang J."/>
            <person name="Wang X."/>
            <person name="Wang J."/>
        </authorList>
    </citation>
    <scope>NUCLEOTIDE SEQUENCE [LARGE SCALE GENOMIC DNA]</scope>
    <source>
        <strain evidence="16">CR-5</strain>
    </source>
</reference>
<dbReference type="GO" id="GO:0061630">
    <property type="term" value="F:ubiquitin protein ligase activity"/>
    <property type="evidence" value="ECO:0007669"/>
    <property type="project" value="UniProtKB-EC"/>
</dbReference>
<dbReference type="CDD" id="cd19791">
    <property type="entry name" value="Bbox2_TRIM60-like"/>
    <property type="match status" value="1"/>
</dbReference>
<dbReference type="InterPro" id="IPR000315">
    <property type="entry name" value="Znf_B-box"/>
</dbReference>
<keyword evidence="7" id="KW-0479">Metal-binding</keyword>
<dbReference type="EMBL" id="CM001257">
    <property type="protein sequence ID" value="EHH26288.1"/>
    <property type="molecule type" value="Genomic_DNA"/>
</dbReference>
<dbReference type="GO" id="GO:0005634">
    <property type="term" value="C:nucleus"/>
    <property type="evidence" value="ECO:0007669"/>
    <property type="project" value="UniProtKB-SubCell"/>
</dbReference>
<dbReference type="Proteomes" id="UP000013456">
    <property type="component" value="Chromosome 5"/>
</dbReference>
<dbReference type="InterPro" id="IPR013320">
    <property type="entry name" value="ConA-like_dom_sf"/>
</dbReference>
<dbReference type="Gene3D" id="3.30.160.60">
    <property type="entry name" value="Classic Zinc Finger"/>
    <property type="match status" value="1"/>
</dbReference>
<evidence type="ECO:0000256" key="11">
    <source>
        <dbReference type="ARBA" id="ARBA00023242"/>
    </source>
</evidence>
<dbReference type="SUPFAM" id="SSF49899">
    <property type="entry name" value="Concanavalin A-like lectins/glucanases"/>
    <property type="match status" value="1"/>
</dbReference>
<feature type="domain" description="B30.2/SPRY" evidence="15">
    <location>
        <begin position="277"/>
        <end position="470"/>
    </location>
</feature>
<dbReference type="PROSITE" id="PS50188">
    <property type="entry name" value="B302_SPRY"/>
    <property type="match status" value="1"/>
</dbReference>
<evidence type="ECO:0000259" key="13">
    <source>
        <dbReference type="PROSITE" id="PS50089"/>
    </source>
</evidence>
<dbReference type="OMA" id="GNKPKWT"/>
<evidence type="ECO:0000256" key="8">
    <source>
        <dbReference type="ARBA" id="ARBA00022771"/>
    </source>
</evidence>
<evidence type="ECO:0000256" key="4">
    <source>
        <dbReference type="ARBA" id="ARBA00012483"/>
    </source>
</evidence>
<evidence type="ECO:0000256" key="6">
    <source>
        <dbReference type="ARBA" id="ARBA00022679"/>
    </source>
</evidence>
<dbReference type="EC" id="2.3.2.27" evidence="4"/>
<evidence type="ECO:0000256" key="10">
    <source>
        <dbReference type="ARBA" id="ARBA00023054"/>
    </source>
</evidence>
<dbReference type="AlphaFoldDB" id="A0A8J8XNN6"/>
<feature type="domain" description="B box-type" evidence="14">
    <location>
        <begin position="92"/>
        <end position="133"/>
    </location>
</feature>
<evidence type="ECO:0000256" key="1">
    <source>
        <dbReference type="ARBA" id="ARBA00000900"/>
    </source>
</evidence>
<sequence length="474" mass="55389">MELVTALVNLQEESSCPICLEYLKDPVTINCGHNFCRSCLNVSWKDLDDTFPCPVCRFCFPYKSFRRNPQLRNLTEIAKQLHIRRSKRKRQKENAMCEKHNQFLTLFCLKDLEILCTQCSFSTKHQKHYICPVKKAASYHREILEGSIEPLKNNIERVEKVIILQGSKSVELKKKVEYKREEINSEFEQIRLFLQNEQETILRQIQDEEMNILEKLNENLVKFSDYVSTLKHLLREVEGKSVQSNLELLTRVKSVHHSYQNLKRPELFSFRLTKYGFSLPPQYSGLDRIIKPFQVDVILDLDTAHPQLIVSEDRKAVRYGRTKPNICYNPKRFYVCPAVLGSQRLSSGRHYWEVEVGNKPKWILGVCQACLLRNWQDQPSVLGGFWAIGRYMKSGYVASGPKTTRLLPVVKPSKIGIFLDYELGDLSFYNMNDRSVLYTFNDSFTEALWPYFYTGTDSEPLKICSVSDSERRNW</sequence>
<dbReference type="FunFam" id="2.60.120.920:FF:000004">
    <property type="entry name" value="Butyrophilin subfamily 1 member A1"/>
    <property type="match status" value="1"/>
</dbReference>
<dbReference type="Pfam" id="PF13765">
    <property type="entry name" value="PRY"/>
    <property type="match status" value="1"/>
</dbReference>
<dbReference type="Pfam" id="PF00643">
    <property type="entry name" value="zf-B_box"/>
    <property type="match status" value="1"/>
</dbReference>
<dbReference type="InterPro" id="IPR006574">
    <property type="entry name" value="PRY"/>
</dbReference>
<comment type="catalytic activity">
    <reaction evidence="1">
        <text>S-ubiquitinyl-[E2 ubiquitin-conjugating enzyme]-L-cysteine + [acceptor protein]-L-lysine = [E2 ubiquitin-conjugating enzyme]-L-cysteine + N(6)-ubiquitinyl-[acceptor protein]-L-lysine.</text>
        <dbReference type="EC" id="2.3.2.27"/>
    </reaction>
</comment>
<dbReference type="PANTHER" id="PTHR24103">
    <property type="entry name" value="E3 UBIQUITIN-PROTEIN LIGASE TRIM"/>
    <property type="match status" value="1"/>
</dbReference>
<dbReference type="CDD" id="cd16607">
    <property type="entry name" value="RING-HC_TRIM60-like_C-IV"/>
    <property type="match status" value="1"/>
</dbReference>
<keyword evidence="6" id="KW-0808">Transferase</keyword>
<evidence type="ECO:0000256" key="2">
    <source>
        <dbReference type="ARBA" id="ARBA00004123"/>
    </source>
</evidence>
<evidence type="ECO:0000313" key="16">
    <source>
        <dbReference type="EMBL" id="EHH26288.1"/>
    </source>
</evidence>
<dbReference type="OrthoDB" id="128536at2759"/>